<evidence type="ECO:0000313" key="1">
    <source>
        <dbReference type="EMBL" id="GAA4263868.1"/>
    </source>
</evidence>
<reference evidence="2" key="1">
    <citation type="journal article" date="2019" name="Int. J. Syst. Evol. Microbiol.">
        <title>The Global Catalogue of Microorganisms (GCM) 10K type strain sequencing project: providing services to taxonomists for standard genome sequencing and annotation.</title>
        <authorList>
            <consortium name="The Broad Institute Genomics Platform"/>
            <consortium name="The Broad Institute Genome Sequencing Center for Infectious Disease"/>
            <person name="Wu L."/>
            <person name="Ma J."/>
        </authorList>
    </citation>
    <scope>NUCLEOTIDE SEQUENCE [LARGE SCALE GENOMIC DNA]</scope>
    <source>
        <strain evidence="2">JCM 17441</strain>
    </source>
</reference>
<protein>
    <submittedName>
        <fullName evidence="1">Uncharacterized protein</fullName>
    </submittedName>
</protein>
<dbReference type="Proteomes" id="UP001500620">
    <property type="component" value="Unassembled WGS sequence"/>
</dbReference>
<sequence length="223" mass="22322">MLEHLIDPVFDGQELAGVGLFGQVEGALGAGEPVWALGEEVVAAVAVAKVVVLPRLLAAGGRAGEDGLAVDEDLDGADVAGEAVGLAVGGAQGALQDFAVVAGAGGVFVAEPLLQVGEGEWFPGVEQLGGDGGSGPVAGECAAGVGFGNVGLAAERRDDPVVEVGLADQLAAPGEQVLSRLTCLAVGQVRLDGTDQLPRIDELPDDRVDRFGEGARGLVRRDS</sequence>
<evidence type="ECO:0000313" key="2">
    <source>
        <dbReference type="Proteomes" id="UP001500620"/>
    </source>
</evidence>
<organism evidence="1 2">
    <name type="scientific">Dactylosporangium darangshiense</name>
    <dbReference type="NCBI Taxonomy" id="579108"/>
    <lineage>
        <taxon>Bacteria</taxon>
        <taxon>Bacillati</taxon>
        <taxon>Actinomycetota</taxon>
        <taxon>Actinomycetes</taxon>
        <taxon>Micromonosporales</taxon>
        <taxon>Micromonosporaceae</taxon>
        <taxon>Dactylosporangium</taxon>
    </lineage>
</organism>
<keyword evidence="2" id="KW-1185">Reference proteome</keyword>
<proteinExistence type="predicted"/>
<accession>A0ABP8DV59</accession>
<gene>
    <name evidence="1" type="ORF">GCM10022255_112310</name>
</gene>
<dbReference type="EMBL" id="BAABAT010000082">
    <property type="protein sequence ID" value="GAA4263868.1"/>
    <property type="molecule type" value="Genomic_DNA"/>
</dbReference>
<comment type="caution">
    <text evidence="1">The sequence shown here is derived from an EMBL/GenBank/DDBJ whole genome shotgun (WGS) entry which is preliminary data.</text>
</comment>
<name>A0ABP8DV59_9ACTN</name>